<dbReference type="Proteomes" id="UP001211907">
    <property type="component" value="Unassembled WGS sequence"/>
</dbReference>
<accession>A0AAD5XKH6</accession>
<dbReference type="InterPro" id="IPR032675">
    <property type="entry name" value="LRR_dom_sf"/>
</dbReference>
<feature type="compositionally biased region" description="Basic and acidic residues" evidence="1">
    <location>
        <begin position="442"/>
        <end position="451"/>
    </location>
</feature>
<dbReference type="EMBL" id="JADGJH010000045">
    <property type="protein sequence ID" value="KAJ3140818.1"/>
    <property type="molecule type" value="Genomic_DNA"/>
</dbReference>
<dbReference type="SUPFAM" id="SSF52047">
    <property type="entry name" value="RNI-like"/>
    <property type="match status" value="1"/>
</dbReference>
<evidence type="ECO:0000313" key="2">
    <source>
        <dbReference type="EMBL" id="KAJ3140818.1"/>
    </source>
</evidence>
<feature type="region of interest" description="Disordered" evidence="1">
    <location>
        <begin position="442"/>
        <end position="461"/>
    </location>
</feature>
<dbReference type="AlphaFoldDB" id="A0AAD5XKH6"/>
<name>A0AAD5XKH6_9FUNG</name>
<organism evidence="2 3">
    <name type="scientific">Physocladia obscura</name>
    <dbReference type="NCBI Taxonomy" id="109957"/>
    <lineage>
        <taxon>Eukaryota</taxon>
        <taxon>Fungi</taxon>
        <taxon>Fungi incertae sedis</taxon>
        <taxon>Chytridiomycota</taxon>
        <taxon>Chytridiomycota incertae sedis</taxon>
        <taxon>Chytridiomycetes</taxon>
        <taxon>Chytridiales</taxon>
        <taxon>Chytriomycetaceae</taxon>
        <taxon>Physocladia</taxon>
    </lineage>
</organism>
<sequence length="668" mass="75250">MSGPTLDVPLGTPTPIRRLNLCCNNLGDKGLEILMEGLSEEIGILAIDAQYNDISDAGGRIVEQIVRLNGELVIVDLRNNNLDAILLRIITSLLQVNMNRKLTAAGGTQFDCKLAKLKDKTRDRPQPIEWLPESHPLESTFHSTLTTTVSSGPYETVRSAIRRANVLNHLRRHTSSSIKKQTFASTKDAENEIRRKRRKWEEVEEAAAMRIPKAKGENKLRATKITKQKLIPKTTKIPTTLWIKDNNENSSNNNDYGDKFTDLKPKNAVTQQQKRRQLQSLKIEDLQISCDDNIEQSVSKSDIDLIAYKVEQMFPRKKNYLKKIEIAGSSASSNCNSSNNSRISSTILLPLPKYVSGASSSREEKLWNENQELKRRLFEAENSKLDSDLMNYRRANFEQTQIASASLPVSREKNQLYTTGDTNLLPVQRALLGQKKEFESKRNFSDKRDLARNGSGGDAKAAKNMAESVNIVQNYCSMNSKDQKEKETDAKEIIQSDSKFIIDNHKSARNLSEKGEVDNQHKNFQLTGNVLNSIEKLAADLDLFIQQNEEDKMKEDEKDHQLYEYEQIEISGTSMKATRNQRNYSEITIAVKDTVEAFLQAKTSKQTADMNQETMAEILSEYLGMSSSTLNVHGEGNDDAASIGTTQMLRAVDESLSNFMALLKEIGE</sequence>
<dbReference type="PANTHER" id="PTHR24110:SF3">
    <property type="entry name" value="CENTROSOMAL PROTEIN OF 78 KDA"/>
    <property type="match status" value="1"/>
</dbReference>
<evidence type="ECO:0000256" key="1">
    <source>
        <dbReference type="SAM" id="MobiDB-lite"/>
    </source>
</evidence>
<reference evidence="2" key="1">
    <citation type="submission" date="2020-05" db="EMBL/GenBank/DDBJ databases">
        <title>Phylogenomic resolution of chytrid fungi.</title>
        <authorList>
            <person name="Stajich J.E."/>
            <person name="Amses K."/>
            <person name="Simmons R."/>
            <person name="Seto K."/>
            <person name="Myers J."/>
            <person name="Bonds A."/>
            <person name="Quandt C.A."/>
            <person name="Barry K."/>
            <person name="Liu P."/>
            <person name="Grigoriev I."/>
            <person name="Longcore J.E."/>
            <person name="James T.Y."/>
        </authorList>
    </citation>
    <scope>NUCLEOTIDE SEQUENCE</scope>
    <source>
        <strain evidence="2">JEL0513</strain>
    </source>
</reference>
<proteinExistence type="predicted"/>
<evidence type="ECO:0000313" key="3">
    <source>
        <dbReference type="Proteomes" id="UP001211907"/>
    </source>
</evidence>
<gene>
    <name evidence="2" type="ORF">HK100_008989</name>
</gene>
<dbReference type="Gene3D" id="3.80.10.10">
    <property type="entry name" value="Ribonuclease Inhibitor"/>
    <property type="match status" value="1"/>
</dbReference>
<keyword evidence="3" id="KW-1185">Reference proteome</keyword>
<dbReference type="PANTHER" id="PTHR24110">
    <property type="entry name" value="CENTROSOMAL PROTEIN OF 78 KDA"/>
    <property type="match status" value="1"/>
</dbReference>
<comment type="caution">
    <text evidence="2">The sequence shown here is derived from an EMBL/GenBank/DDBJ whole genome shotgun (WGS) entry which is preliminary data.</text>
</comment>
<protein>
    <submittedName>
        <fullName evidence="2">Uncharacterized protein</fullName>
    </submittedName>
</protein>